<dbReference type="EMBL" id="JBBWWR010000004">
    <property type="protein sequence ID" value="KAK8968224.1"/>
    <property type="molecule type" value="Genomic_DNA"/>
</dbReference>
<reference evidence="2 3" key="1">
    <citation type="journal article" date="2022" name="Nat. Plants">
        <title>Genomes of leafy and leafless Platanthera orchids illuminate the evolution of mycoheterotrophy.</title>
        <authorList>
            <person name="Li M.H."/>
            <person name="Liu K.W."/>
            <person name="Li Z."/>
            <person name="Lu H.C."/>
            <person name="Ye Q.L."/>
            <person name="Zhang D."/>
            <person name="Wang J.Y."/>
            <person name="Li Y.F."/>
            <person name="Zhong Z.M."/>
            <person name="Liu X."/>
            <person name="Yu X."/>
            <person name="Liu D.K."/>
            <person name="Tu X.D."/>
            <person name="Liu B."/>
            <person name="Hao Y."/>
            <person name="Liao X.Y."/>
            <person name="Jiang Y.T."/>
            <person name="Sun W.H."/>
            <person name="Chen J."/>
            <person name="Chen Y.Q."/>
            <person name="Ai Y."/>
            <person name="Zhai J.W."/>
            <person name="Wu S.S."/>
            <person name="Zhou Z."/>
            <person name="Hsiao Y.Y."/>
            <person name="Wu W.L."/>
            <person name="Chen Y.Y."/>
            <person name="Lin Y.F."/>
            <person name="Hsu J.L."/>
            <person name="Li C.Y."/>
            <person name="Wang Z.W."/>
            <person name="Zhao X."/>
            <person name="Zhong W.Y."/>
            <person name="Ma X.K."/>
            <person name="Ma L."/>
            <person name="Huang J."/>
            <person name="Chen G.Z."/>
            <person name="Huang M.Z."/>
            <person name="Huang L."/>
            <person name="Peng D.H."/>
            <person name="Luo Y.B."/>
            <person name="Zou S.Q."/>
            <person name="Chen S.P."/>
            <person name="Lan S."/>
            <person name="Tsai W.C."/>
            <person name="Van de Peer Y."/>
            <person name="Liu Z.J."/>
        </authorList>
    </citation>
    <scope>NUCLEOTIDE SEQUENCE [LARGE SCALE GENOMIC DNA]</scope>
    <source>
        <strain evidence="2">Lor288</strain>
    </source>
</reference>
<keyword evidence="3" id="KW-1185">Reference proteome</keyword>
<protein>
    <submittedName>
        <fullName evidence="2">Uncharacterized protein</fullName>
    </submittedName>
</protein>
<dbReference type="Proteomes" id="UP001412067">
    <property type="component" value="Unassembled WGS sequence"/>
</dbReference>
<gene>
    <name evidence="2" type="ORF">KSP40_PGU005628</name>
</gene>
<sequence>MDWRVGSKYQYLFPPLILGEINYLHFFLLSFVHRGSATVSNLSLSPRPIEKISGRLLHRRRSVLPLLVPIEIKKQAER</sequence>
<name>A0ABR2MX76_9ASPA</name>
<organism evidence="2 3">
    <name type="scientific">Platanthera guangdongensis</name>
    <dbReference type="NCBI Taxonomy" id="2320717"/>
    <lineage>
        <taxon>Eukaryota</taxon>
        <taxon>Viridiplantae</taxon>
        <taxon>Streptophyta</taxon>
        <taxon>Embryophyta</taxon>
        <taxon>Tracheophyta</taxon>
        <taxon>Spermatophyta</taxon>
        <taxon>Magnoliopsida</taxon>
        <taxon>Liliopsida</taxon>
        <taxon>Asparagales</taxon>
        <taxon>Orchidaceae</taxon>
        <taxon>Orchidoideae</taxon>
        <taxon>Orchideae</taxon>
        <taxon>Orchidinae</taxon>
        <taxon>Platanthera</taxon>
    </lineage>
</organism>
<keyword evidence="1" id="KW-0472">Membrane</keyword>
<feature type="transmembrane region" description="Helical" evidence="1">
    <location>
        <begin position="12"/>
        <end position="32"/>
    </location>
</feature>
<evidence type="ECO:0000313" key="3">
    <source>
        <dbReference type="Proteomes" id="UP001412067"/>
    </source>
</evidence>
<keyword evidence="1" id="KW-0812">Transmembrane</keyword>
<comment type="caution">
    <text evidence="2">The sequence shown here is derived from an EMBL/GenBank/DDBJ whole genome shotgun (WGS) entry which is preliminary data.</text>
</comment>
<proteinExistence type="predicted"/>
<accession>A0ABR2MX76</accession>
<evidence type="ECO:0000313" key="2">
    <source>
        <dbReference type="EMBL" id="KAK8968224.1"/>
    </source>
</evidence>
<keyword evidence="1" id="KW-1133">Transmembrane helix</keyword>
<evidence type="ECO:0000256" key="1">
    <source>
        <dbReference type="SAM" id="Phobius"/>
    </source>
</evidence>